<reference evidence="3 4" key="1">
    <citation type="submission" date="2020-09" db="EMBL/GenBank/DDBJ databases">
        <title>Roseomonas.</title>
        <authorList>
            <person name="Zhu W."/>
        </authorList>
    </citation>
    <scope>NUCLEOTIDE SEQUENCE [LARGE SCALE GENOMIC DNA]</scope>
    <source>
        <strain evidence="3 4">1311</strain>
    </source>
</reference>
<name>A0ABS3K8X9_9PROT</name>
<sequence>MSRPAEAAGPRSACLDAARAAEAAHDLPDGLLVAVALAESGLHANALNIGGRSYYPETTAQARKLLNGAGARQSVMAGCMQVNARVHARGSDWPLDPGKATTWAAKHLRMQYNRTGNWADAIRAWNGARPGVANKLVCRVQAKLQVLNSRENLMGRTGCRSNEIARVRRSGATLLELAEAPEN</sequence>
<evidence type="ECO:0000256" key="1">
    <source>
        <dbReference type="ARBA" id="ARBA00009387"/>
    </source>
</evidence>
<dbReference type="SUPFAM" id="SSF53955">
    <property type="entry name" value="Lysozyme-like"/>
    <property type="match status" value="1"/>
</dbReference>
<dbReference type="Pfam" id="PF01464">
    <property type="entry name" value="SLT"/>
    <property type="match status" value="1"/>
</dbReference>
<dbReference type="InterPro" id="IPR008258">
    <property type="entry name" value="Transglycosylase_SLT_dom_1"/>
</dbReference>
<dbReference type="Gene3D" id="1.10.530.10">
    <property type="match status" value="1"/>
</dbReference>
<protein>
    <submittedName>
        <fullName evidence="3">Transglycosylase SLT domain-containing protein</fullName>
    </submittedName>
</protein>
<organism evidence="3 4">
    <name type="scientific">Roseomonas marmotae</name>
    <dbReference type="NCBI Taxonomy" id="2768161"/>
    <lineage>
        <taxon>Bacteria</taxon>
        <taxon>Pseudomonadati</taxon>
        <taxon>Pseudomonadota</taxon>
        <taxon>Alphaproteobacteria</taxon>
        <taxon>Acetobacterales</taxon>
        <taxon>Roseomonadaceae</taxon>
        <taxon>Roseomonas</taxon>
    </lineage>
</organism>
<evidence type="ECO:0000259" key="2">
    <source>
        <dbReference type="Pfam" id="PF01464"/>
    </source>
</evidence>
<comment type="caution">
    <text evidence="3">The sequence shown here is derived from an EMBL/GenBank/DDBJ whole genome shotgun (WGS) entry which is preliminary data.</text>
</comment>
<comment type="similarity">
    <text evidence="1">Belongs to the virb1 family.</text>
</comment>
<evidence type="ECO:0000313" key="3">
    <source>
        <dbReference type="EMBL" id="MBO1073917.1"/>
    </source>
</evidence>
<feature type="domain" description="Transglycosylase SLT" evidence="2">
    <location>
        <begin position="18"/>
        <end position="129"/>
    </location>
</feature>
<dbReference type="EMBL" id="JACTNF010000003">
    <property type="protein sequence ID" value="MBO1073917.1"/>
    <property type="molecule type" value="Genomic_DNA"/>
</dbReference>
<proteinExistence type="inferred from homology"/>
<dbReference type="Proteomes" id="UP001518990">
    <property type="component" value="Unassembled WGS sequence"/>
</dbReference>
<dbReference type="InterPro" id="IPR023346">
    <property type="entry name" value="Lysozyme-like_dom_sf"/>
</dbReference>
<dbReference type="RefSeq" id="WP_207445542.1">
    <property type="nucleotide sequence ID" value="NZ_CP061091.1"/>
</dbReference>
<evidence type="ECO:0000313" key="4">
    <source>
        <dbReference type="Proteomes" id="UP001518990"/>
    </source>
</evidence>
<accession>A0ABS3K8X9</accession>
<gene>
    <name evidence="3" type="ORF">IAI60_04790</name>
</gene>
<keyword evidence="4" id="KW-1185">Reference proteome</keyword>